<dbReference type="AlphaFoldDB" id="A0A814YSV6"/>
<gene>
    <name evidence="1" type="ORF">VCS650_LOCUS27474</name>
</gene>
<dbReference type="EMBL" id="CAJNON010000387">
    <property type="protein sequence ID" value="CAF1235205.1"/>
    <property type="molecule type" value="Genomic_DNA"/>
</dbReference>
<dbReference type="OrthoDB" id="9995874at2759"/>
<protein>
    <submittedName>
        <fullName evidence="1">Uncharacterized protein</fullName>
    </submittedName>
</protein>
<comment type="caution">
    <text evidence="1">The sequence shown here is derived from an EMBL/GenBank/DDBJ whole genome shotgun (WGS) entry which is preliminary data.</text>
</comment>
<proteinExistence type="predicted"/>
<sequence>MINIQFKRTYIKPFLILLTISFIYLLASRKTTTTTTPHVHIVTIQTQPKAYIITADCRSIRFNITKINIERVFPNYFDIRCFLSVSLNDSRIHTSSSAILKKWSSNLLAFVDLWTYEIPKSSNNNNNNNEFEWSFIFEDDVNFCDPSQVSLLNFIEPLQELMHNQQIQQNDGFVYLGICGPDFNNSSPSIIFKNTTNNLKSEKGYGFCLHATGITTKRSRTFWSEISSYRPNEGDKSLDHQLRQYSLRSRKYFYTFGSNYLYPPGTGHYGIAYQDRGKFGSSIS</sequence>
<dbReference type="Proteomes" id="UP000663891">
    <property type="component" value="Unassembled WGS sequence"/>
</dbReference>
<evidence type="ECO:0000313" key="2">
    <source>
        <dbReference type="Proteomes" id="UP000663891"/>
    </source>
</evidence>
<organism evidence="1 2">
    <name type="scientific">Adineta steineri</name>
    <dbReference type="NCBI Taxonomy" id="433720"/>
    <lineage>
        <taxon>Eukaryota</taxon>
        <taxon>Metazoa</taxon>
        <taxon>Spiralia</taxon>
        <taxon>Gnathifera</taxon>
        <taxon>Rotifera</taxon>
        <taxon>Eurotatoria</taxon>
        <taxon>Bdelloidea</taxon>
        <taxon>Adinetida</taxon>
        <taxon>Adinetidae</taxon>
        <taxon>Adineta</taxon>
    </lineage>
</organism>
<reference evidence="1" key="1">
    <citation type="submission" date="2021-02" db="EMBL/GenBank/DDBJ databases">
        <authorList>
            <person name="Nowell W R."/>
        </authorList>
    </citation>
    <scope>NUCLEOTIDE SEQUENCE</scope>
</reference>
<evidence type="ECO:0000313" key="1">
    <source>
        <dbReference type="EMBL" id="CAF1235205.1"/>
    </source>
</evidence>
<accession>A0A814YSV6</accession>
<name>A0A814YSV6_9BILA</name>